<dbReference type="CDD" id="cd07185">
    <property type="entry name" value="OmpA_C-like"/>
    <property type="match status" value="1"/>
</dbReference>
<accession>A0A1N6ZFY5</accession>
<dbReference type="PRINTS" id="PR01021">
    <property type="entry name" value="OMPADOMAIN"/>
</dbReference>
<comment type="subcellular location">
    <subcellularLocation>
        <location evidence="1">Cell outer membrane</location>
    </subcellularLocation>
</comment>
<keyword evidence="2 4" id="KW-0472">Membrane</keyword>
<feature type="domain" description="OmpA-like" evidence="6">
    <location>
        <begin position="261"/>
        <end position="375"/>
    </location>
</feature>
<dbReference type="PROSITE" id="PS51123">
    <property type="entry name" value="OMPA_2"/>
    <property type="match status" value="1"/>
</dbReference>
<keyword evidence="8" id="KW-1185">Reference proteome</keyword>
<dbReference type="Pfam" id="PF00691">
    <property type="entry name" value="OmpA"/>
    <property type="match status" value="1"/>
</dbReference>
<evidence type="ECO:0000256" key="4">
    <source>
        <dbReference type="PROSITE-ProRule" id="PRU00473"/>
    </source>
</evidence>
<evidence type="ECO:0000256" key="2">
    <source>
        <dbReference type="ARBA" id="ARBA00023136"/>
    </source>
</evidence>
<dbReference type="SUPFAM" id="SSF103088">
    <property type="entry name" value="OmpA-like"/>
    <property type="match status" value="1"/>
</dbReference>
<dbReference type="OrthoDB" id="868723at2"/>
<evidence type="ECO:0000256" key="3">
    <source>
        <dbReference type="ARBA" id="ARBA00023237"/>
    </source>
</evidence>
<evidence type="ECO:0000259" key="6">
    <source>
        <dbReference type="PROSITE" id="PS51123"/>
    </source>
</evidence>
<reference evidence="8" key="1">
    <citation type="submission" date="2017-01" db="EMBL/GenBank/DDBJ databases">
        <authorList>
            <person name="Varghese N."/>
            <person name="Submissions S."/>
        </authorList>
    </citation>
    <scope>NUCLEOTIDE SEQUENCE [LARGE SCALE GENOMIC DNA]</scope>
    <source>
        <strain evidence="8">DM9</strain>
    </source>
</reference>
<dbReference type="GO" id="GO:0009279">
    <property type="term" value="C:cell outer membrane"/>
    <property type="evidence" value="ECO:0007669"/>
    <property type="project" value="UniProtKB-SubCell"/>
</dbReference>
<evidence type="ECO:0000313" key="8">
    <source>
        <dbReference type="Proteomes" id="UP000185924"/>
    </source>
</evidence>
<dbReference type="InterPro" id="IPR036737">
    <property type="entry name" value="OmpA-like_sf"/>
</dbReference>
<feature type="chain" id="PRO_5012794606" evidence="5">
    <location>
        <begin position="20"/>
        <end position="375"/>
    </location>
</feature>
<evidence type="ECO:0000256" key="5">
    <source>
        <dbReference type="SAM" id="SignalP"/>
    </source>
</evidence>
<dbReference type="InterPro" id="IPR050330">
    <property type="entry name" value="Bact_OuterMem_StrucFunc"/>
</dbReference>
<gene>
    <name evidence="7" type="ORF">SAMN05421545_2963</name>
</gene>
<dbReference type="AlphaFoldDB" id="A0A1N6ZFY5"/>
<protein>
    <submittedName>
        <fullName evidence="7">Outer membrane protein OmpA</fullName>
    </submittedName>
</protein>
<dbReference type="Proteomes" id="UP000185924">
    <property type="component" value="Unassembled WGS sequence"/>
</dbReference>
<dbReference type="InterPro" id="IPR006664">
    <property type="entry name" value="OMP_bac"/>
</dbReference>
<dbReference type="InterPro" id="IPR006665">
    <property type="entry name" value="OmpA-like"/>
</dbReference>
<evidence type="ECO:0000256" key="1">
    <source>
        <dbReference type="ARBA" id="ARBA00004442"/>
    </source>
</evidence>
<name>A0A1N6ZFY5_9BACT</name>
<evidence type="ECO:0000313" key="7">
    <source>
        <dbReference type="EMBL" id="SIR25687.1"/>
    </source>
</evidence>
<dbReference type="STRING" id="1077936.SAMN05421545_2963"/>
<proteinExistence type="predicted"/>
<dbReference type="RefSeq" id="WP_076422653.1">
    <property type="nucleotide sequence ID" value="NZ_FTNM01000004.1"/>
</dbReference>
<dbReference type="PANTHER" id="PTHR30329:SF21">
    <property type="entry name" value="LIPOPROTEIN YIAD-RELATED"/>
    <property type="match status" value="1"/>
</dbReference>
<keyword evidence="3" id="KW-0998">Cell outer membrane</keyword>
<dbReference type="Gene3D" id="3.30.1330.60">
    <property type="entry name" value="OmpA-like domain"/>
    <property type="match status" value="1"/>
</dbReference>
<dbReference type="PANTHER" id="PTHR30329">
    <property type="entry name" value="STATOR ELEMENT OF FLAGELLAR MOTOR COMPLEX"/>
    <property type="match status" value="1"/>
</dbReference>
<dbReference type="EMBL" id="FTNM01000004">
    <property type="protein sequence ID" value="SIR25687.1"/>
    <property type="molecule type" value="Genomic_DNA"/>
</dbReference>
<keyword evidence="5" id="KW-0732">Signal</keyword>
<dbReference type="PRINTS" id="PR01023">
    <property type="entry name" value="NAFLGMOTY"/>
</dbReference>
<feature type="signal peptide" evidence="5">
    <location>
        <begin position="1"/>
        <end position="19"/>
    </location>
</feature>
<sequence>MKAMLLYFLFSLYLSQGVAQNLVRNPSLEEIKGGIIGFRGVSGTPDIASVEGKVIMYPPYFNAYRSETPSRQLTNIAFGEVCLCQWFSYGASELTQAELTRPLQKNKEYLVSLYTIKASTIEPPISEITVHFSNRPIRSTRQVYGLKEHPLTGVSIPYLSLKATPAGPLASRQVWTKVSTVYKAKGGERFLVIGNFMEANAAALQSMNPEEEQEEKGSKTKGTYYCYDNIIVVLRSGAEQEEAPSTTAATASSRQPAPFTIGETITLEDINFASGDHHILSVAYPMLDSLAAFMREEQETVVRITGHTDDVGSDEDNLALSVRRTEAVREYLTNSGIAEDRISTEGFGENMPKVTNDTDENRALNRRVEIKISQK</sequence>
<organism evidence="7 8">
    <name type="scientific">Pontibacter lucknowensis</name>
    <dbReference type="NCBI Taxonomy" id="1077936"/>
    <lineage>
        <taxon>Bacteria</taxon>
        <taxon>Pseudomonadati</taxon>
        <taxon>Bacteroidota</taxon>
        <taxon>Cytophagia</taxon>
        <taxon>Cytophagales</taxon>
        <taxon>Hymenobacteraceae</taxon>
        <taxon>Pontibacter</taxon>
    </lineage>
</organism>